<sequence>MHLQVLDRNENSFSLDKTLIFIKYILINNYKLDFFLNDTYKLDYKFVPKELHGVINFKQIIIDDDHAIINNSIFTLKKNMVVLLKLKIDVSKKIVQLFPVEIKYNHNKKNEHTLIGELMMENKIKITDPLSIIGENSEYFNTNETFENVSTPTLYPLMNFIIFIWGFDNQFWGENKICDLGISKWYKKLISFKSKVTIHGILLNIPDSFILEYFESDSFDMNQESFSESTKKFLEDINKSINKNSEFFSAGFAPKFTWSTPTDAIWINPNRNICCKTLEDLLILLKASTKVSEDIDRAKERKISNVLLLREYIPSLNEMFEFRVFIGGVGPYSEYKILGISQRHTSCYYKDLHENSQLRAKIKSSIMDFFLYSKKELMLEIFDIFKTACIALDIYISNHKDKSSILIIDIQPLLYSSTLLFNIFELKLHLLKEGTELDSDLLRIVDNNSPNNMIDNSCIKGFVPEELLSVSNSDFYINEVVDKLEWMDYK</sequence>
<organism evidence="2 3">
    <name type="scientific">Cryptosporidium ubiquitum</name>
    <dbReference type="NCBI Taxonomy" id="857276"/>
    <lineage>
        <taxon>Eukaryota</taxon>
        <taxon>Sar</taxon>
        <taxon>Alveolata</taxon>
        <taxon>Apicomplexa</taxon>
        <taxon>Conoidasida</taxon>
        <taxon>Coccidia</taxon>
        <taxon>Eucoccidiorida</taxon>
        <taxon>Eimeriorina</taxon>
        <taxon>Cryptosporidiidae</taxon>
        <taxon>Cryptosporidium</taxon>
    </lineage>
</organism>
<dbReference type="PANTHER" id="PTHR15323:SF6">
    <property type="entry name" value="CELL DIVISION CYCLE PROTEIN 123 HOMOLOG"/>
    <property type="match status" value="1"/>
</dbReference>
<comment type="similarity">
    <text evidence="1">Belongs to the CDC123 family.</text>
</comment>
<dbReference type="InterPro" id="IPR009772">
    <property type="entry name" value="CDC123"/>
</dbReference>
<dbReference type="Pfam" id="PF07065">
    <property type="entry name" value="D123"/>
    <property type="match status" value="1"/>
</dbReference>
<evidence type="ECO:0000313" key="3">
    <source>
        <dbReference type="Proteomes" id="UP000186176"/>
    </source>
</evidence>
<accession>A0A1J4MJQ2</accession>
<dbReference type="EMBL" id="LRBP01000017">
    <property type="protein sequence ID" value="OII73077.1"/>
    <property type="molecule type" value="Genomic_DNA"/>
</dbReference>
<reference evidence="2 3" key="1">
    <citation type="submission" date="2016-10" db="EMBL/GenBank/DDBJ databases">
        <title>Reductive evolution of mitochondrial metabolism and differential evolution of invasion-related proteins in Cryptosporidium.</title>
        <authorList>
            <person name="Liu S."/>
            <person name="Roellig D.M."/>
            <person name="Guo Y."/>
            <person name="Li N."/>
            <person name="Frace M.A."/>
            <person name="Tang K."/>
            <person name="Zhang L."/>
            <person name="Feng Y."/>
            <person name="Xiao L."/>
        </authorList>
    </citation>
    <scope>NUCLEOTIDE SEQUENCE [LARGE SCALE GENOMIC DNA]</scope>
    <source>
        <strain evidence="2">39726</strain>
    </source>
</reference>
<evidence type="ECO:0000256" key="1">
    <source>
        <dbReference type="ARBA" id="ARBA00011047"/>
    </source>
</evidence>
<dbReference type="GO" id="GO:0005737">
    <property type="term" value="C:cytoplasm"/>
    <property type="evidence" value="ECO:0007669"/>
    <property type="project" value="TreeGrafter"/>
</dbReference>
<protein>
    <submittedName>
        <fullName evidence="2">Hydrolase</fullName>
    </submittedName>
</protein>
<proteinExistence type="inferred from homology"/>
<gene>
    <name evidence="2" type="ORF">cubi_02308</name>
</gene>
<keyword evidence="2" id="KW-0378">Hydrolase</keyword>
<dbReference type="AlphaFoldDB" id="A0A1J4MJQ2"/>
<dbReference type="OrthoDB" id="360540at2759"/>
<dbReference type="Proteomes" id="UP000186176">
    <property type="component" value="Unassembled WGS sequence"/>
</dbReference>
<evidence type="ECO:0000313" key="2">
    <source>
        <dbReference type="EMBL" id="OII73077.1"/>
    </source>
</evidence>
<name>A0A1J4MJQ2_9CRYT</name>
<comment type="caution">
    <text evidence="2">The sequence shown here is derived from an EMBL/GenBank/DDBJ whole genome shotgun (WGS) entry which is preliminary data.</text>
</comment>
<dbReference type="PANTHER" id="PTHR15323">
    <property type="entry name" value="D123 PROTEIN"/>
    <property type="match status" value="1"/>
</dbReference>
<dbReference type="RefSeq" id="XP_028874441.1">
    <property type="nucleotide sequence ID" value="XM_029019320.1"/>
</dbReference>
<dbReference type="GeneID" id="39979099"/>
<keyword evidence="3" id="KW-1185">Reference proteome</keyword>
<dbReference type="VEuPathDB" id="CryptoDB:cubi_02308"/>
<dbReference type="GO" id="GO:0016787">
    <property type="term" value="F:hydrolase activity"/>
    <property type="evidence" value="ECO:0007669"/>
    <property type="project" value="UniProtKB-KW"/>
</dbReference>